<keyword evidence="6" id="KW-0067">ATP-binding</keyword>
<evidence type="ECO:0000256" key="10">
    <source>
        <dbReference type="SAM" id="Phobius"/>
    </source>
</evidence>
<keyword evidence="5" id="KW-0418">Kinase</keyword>
<dbReference type="Proteomes" id="UP000664698">
    <property type="component" value="Unassembled WGS sequence"/>
</dbReference>
<comment type="caution">
    <text evidence="12">The sequence shown here is derived from an EMBL/GenBank/DDBJ whole genome shotgun (WGS) entry which is preliminary data.</text>
</comment>
<dbReference type="EMBL" id="JAFKCW010000001">
    <property type="protein sequence ID" value="MBN7800200.1"/>
    <property type="molecule type" value="Genomic_DNA"/>
</dbReference>
<keyword evidence="9" id="KW-0175">Coiled coil</keyword>
<evidence type="ECO:0000313" key="13">
    <source>
        <dbReference type="Proteomes" id="UP000664698"/>
    </source>
</evidence>
<gene>
    <name evidence="12" type="ORF">J0A67_04970</name>
</gene>
<evidence type="ECO:0000256" key="7">
    <source>
        <dbReference type="ARBA" id="ARBA00023137"/>
    </source>
</evidence>
<dbReference type="CDD" id="cd05387">
    <property type="entry name" value="BY-kinase"/>
    <property type="match status" value="1"/>
</dbReference>
<dbReference type="SUPFAM" id="SSF52540">
    <property type="entry name" value="P-loop containing nucleoside triphosphate hydrolases"/>
    <property type="match status" value="1"/>
</dbReference>
<evidence type="ECO:0000259" key="11">
    <source>
        <dbReference type="Pfam" id="PF13614"/>
    </source>
</evidence>
<accession>A0ABS3BLN0</accession>
<dbReference type="Pfam" id="PF13614">
    <property type="entry name" value="AAA_31"/>
    <property type="match status" value="1"/>
</dbReference>
<dbReference type="NCBIfam" id="TIGR01007">
    <property type="entry name" value="eps_fam"/>
    <property type="match status" value="1"/>
</dbReference>
<organism evidence="12 13">
    <name type="scientific">Algoriphagus aestuariicola</name>
    <dbReference type="NCBI Taxonomy" id="1852016"/>
    <lineage>
        <taxon>Bacteria</taxon>
        <taxon>Pseudomonadati</taxon>
        <taxon>Bacteroidota</taxon>
        <taxon>Cytophagia</taxon>
        <taxon>Cytophagales</taxon>
        <taxon>Cyclobacteriaceae</taxon>
        <taxon>Algoriphagus</taxon>
    </lineage>
</organism>
<protein>
    <recommendedName>
        <fullName evidence="2">non-specific protein-tyrosine kinase</fullName>
        <ecNumber evidence="2">2.7.10.2</ecNumber>
    </recommendedName>
</protein>
<dbReference type="GO" id="GO:0004715">
    <property type="term" value="F:non-membrane spanning protein tyrosine kinase activity"/>
    <property type="evidence" value="ECO:0007669"/>
    <property type="project" value="UniProtKB-EC"/>
</dbReference>
<keyword evidence="3 12" id="KW-0808">Transferase</keyword>
<dbReference type="RefSeq" id="WP_206568155.1">
    <property type="nucleotide sequence ID" value="NZ_JAFKCW010000001.1"/>
</dbReference>
<dbReference type="InterPro" id="IPR005702">
    <property type="entry name" value="Wzc-like_C"/>
</dbReference>
<evidence type="ECO:0000256" key="3">
    <source>
        <dbReference type="ARBA" id="ARBA00022679"/>
    </source>
</evidence>
<proteinExistence type="inferred from homology"/>
<keyword evidence="10" id="KW-0472">Membrane</keyword>
<dbReference type="InterPro" id="IPR050445">
    <property type="entry name" value="Bact_polysacc_biosynth/exp"/>
</dbReference>
<sequence>MIDGKQDFSKFQDEVKPVDIKYYLIKYSRYWPLYVTSIFLGLILTFLFHRYAVEKYEVQGSILIKQNSSPEMKILDRSNIFSGMYNLENDILLLTSRNLAEAALSKLHFNVTYYASTNIKEVEMYDQSPIYVEVDPDFPQMEMGEVTFTMLSDTEFILTQEESGFFDFLSAKPSGPVDRAILNRAYKFDEPISSENSRFTIRKTKHLKAGDKLSFVIHNPVQIADSYAAALMVRPVTSYGTVLQISMVTTVVDKGRDYVNALMDSYIEYNLKEKNQMTENTIAFLKKQLFVVEDSLKSVERKMLNFKVNNKLLDINSEFGGVLGNIQNLEAQIQVVDFQLNYYRSLKKYLEEKGRDYSDILAPSLVGIEDGTLNSLIGSLIDISLQRRRLLAVVNENHPNVAELDEQIAKLRENIFENIKNLVENTENRKAQALAKLEDEGLEFSKLPQAESDFMSLNREFKLRENLYNYLLEKQAEAEIAKASNISDNSILDRARRGSQIFPKKSQNYGMAFGLGLAVPLVLLLLYHYLNNKIVDQVQLKNVLRIPLLGTIGFSTKDTNLLVQEHPKSMVSESFRSLRSALYYISSEKACKKILVTSSVSGEGKTFVSINLASAIAMSGKKTVLIGLDLRRPKISEYLGVENTVGLSNYLVGKAEREDIVVKTGFDQLYIVPSGTVPPNPAELLLKDKMDEFIKSLESEFEVVIMDTPPIGLVSETMDLMRFSDVNLYIIRQDFTHKRYLLMINDLFVNDQVDNIYAVFNGMKAGLDVYDFGGYNYGYGYNYSYMRKSEYSGSYYNTEEGERPSGWLSRLLSRFRV</sequence>
<feature type="transmembrane region" description="Helical" evidence="10">
    <location>
        <begin position="509"/>
        <end position="530"/>
    </location>
</feature>
<keyword evidence="10" id="KW-0812">Transmembrane</keyword>
<keyword evidence="7" id="KW-0829">Tyrosine-protein kinase</keyword>
<dbReference type="Gene3D" id="3.40.50.300">
    <property type="entry name" value="P-loop containing nucleotide triphosphate hydrolases"/>
    <property type="match status" value="1"/>
</dbReference>
<feature type="domain" description="AAA" evidence="11">
    <location>
        <begin position="592"/>
        <end position="711"/>
    </location>
</feature>
<name>A0ABS3BLN0_9BACT</name>
<evidence type="ECO:0000256" key="8">
    <source>
        <dbReference type="ARBA" id="ARBA00051245"/>
    </source>
</evidence>
<feature type="coiled-coil region" evidence="9">
    <location>
        <begin position="401"/>
        <end position="443"/>
    </location>
</feature>
<evidence type="ECO:0000256" key="6">
    <source>
        <dbReference type="ARBA" id="ARBA00022840"/>
    </source>
</evidence>
<dbReference type="PANTHER" id="PTHR32309:SF13">
    <property type="entry name" value="FERRIC ENTEROBACTIN TRANSPORT PROTEIN FEPE"/>
    <property type="match status" value="1"/>
</dbReference>
<evidence type="ECO:0000256" key="2">
    <source>
        <dbReference type="ARBA" id="ARBA00011903"/>
    </source>
</evidence>
<keyword evidence="10" id="KW-1133">Transmembrane helix</keyword>
<comment type="catalytic activity">
    <reaction evidence="8">
        <text>L-tyrosyl-[protein] + ATP = O-phospho-L-tyrosyl-[protein] + ADP + H(+)</text>
        <dbReference type="Rhea" id="RHEA:10596"/>
        <dbReference type="Rhea" id="RHEA-COMP:10136"/>
        <dbReference type="Rhea" id="RHEA-COMP:20101"/>
        <dbReference type="ChEBI" id="CHEBI:15378"/>
        <dbReference type="ChEBI" id="CHEBI:30616"/>
        <dbReference type="ChEBI" id="CHEBI:46858"/>
        <dbReference type="ChEBI" id="CHEBI:61978"/>
        <dbReference type="ChEBI" id="CHEBI:456216"/>
        <dbReference type="EC" id="2.7.10.2"/>
    </reaction>
</comment>
<evidence type="ECO:0000256" key="9">
    <source>
        <dbReference type="SAM" id="Coils"/>
    </source>
</evidence>
<evidence type="ECO:0000256" key="4">
    <source>
        <dbReference type="ARBA" id="ARBA00022741"/>
    </source>
</evidence>
<evidence type="ECO:0000256" key="1">
    <source>
        <dbReference type="ARBA" id="ARBA00007316"/>
    </source>
</evidence>
<keyword evidence="13" id="KW-1185">Reference proteome</keyword>
<comment type="similarity">
    <text evidence="1">Belongs to the CpsD/CapB family.</text>
</comment>
<dbReference type="InterPro" id="IPR025669">
    <property type="entry name" value="AAA_dom"/>
</dbReference>
<dbReference type="InterPro" id="IPR027417">
    <property type="entry name" value="P-loop_NTPase"/>
</dbReference>
<dbReference type="PANTHER" id="PTHR32309">
    <property type="entry name" value="TYROSINE-PROTEIN KINASE"/>
    <property type="match status" value="1"/>
</dbReference>
<reference evidence="12 13" key="1">
    <citation type="submission" date="2021-03" db="EMBL/GenBank/DDBJ databases">
        <title>novel species isolated from a fishpond in China.</title>
        <authorList>
            <person name="Lu H."/>
            <person name="Cai Z."/>
        </authorList>
    </citation>
    <scope>NUCLEOTIDE SEQUENCE [LARGE SCALE GENOMIC DNA]</scope>
    <source>
        <strain evidence="12 13">JCM 31546</strain>
    </source>
</reference>
<feature type="transmembrane region" description="Helical" evidence="10">
    <location>
        <begin position="31"/>
        <end position="48"/>
    </location>
</feature>
<evidence type="ECO:0000256" key="5">
    <source>
        <dbReference type="ARBA" id="ARBA00022777"/>
    </source>
</evidence>
<dbReference type="EC" id="2.7.10.2" evidence="2"/>
<keyword evidence="4" id="KW-0547">Nucleotide-binding</keyword>
<evidence type="ECO:0000313" key="12">
    <source>
        <dbReference type="EMBL" id="MBN7800200.1"/>
    </source>
</evidence>